<evidence type="ECO:0000256" key="2">
    <source>
        <dbReference type="SAM" id="Phobius"/>
    </source>
</evidence>
<keyword evidence="2" id="KW-1133">Transmembrane helix</keyword>
<feature type="region of interest" description="Disordered" evidence="1">
    <location>
        <begin position="1"/>
        <end position="33"/>
    </location>
</feature>
<keyword evidence="2" id="KW-0472">Membrane</keyword>
<keyword evidence="2" id="KW-0812">Transmembrane</keyword>
<dbReference type="RefSeq" id="WP_177194307.1">
    <property type="nucleotide sequence ID" value="NZ_FJNE01000002.1"/>
</dbReference>
<feature type="region of interest" description="Disordered" evidence="1">
    <location>
        <begin position="117"/>
        <end position="136"/>
    </location>
</feature>
<dbReference type="Proteomes" id="UP000242754">
    <property type="component" value="Unassembled WGS sequence"/>
</dbReference>
<reference evidence="3 4" key="1">
    <citation type="submission" date="2016-02" db="EMBL/GenBank/DDBJ databases">
        <authorList>
            <person name="Wen L."/>
            <person name="He K."/>
            <person name="Yang H."/>
        </authorList>
    </citation>
    <scope>NUCLEOTIDE SEQUENCE [LARGE SCALE GENOMIC DNA]</scope>
    <source>
        <strain evidence="3">Trichococcus palustris</strain>
    </source>
</reference>
<organism evidence="3 4">
    <name type="scientific">Trichococcus palustris</name>
    <dbReference type="NCBI Taxonomy" id="140314"/>
    <lineage>
        <taxon>Bacteria</taxon>
        <taxon>Bacillati</taxon>
        <taxon>Bacillota</taxon>
        <taxon>Bacilli</taxon>
        <taxon>Lactobacillales</taxon>
        <taxon>Carnobacteriaceae</taxon>
        <taxon>Trichococcus</taxon>
    </lineage>
</organism>
<dbReference type="STRING" id="140314.SAMN04488076_101221"/>
<evidence type="ECO:0000313" key="4">
    <source>
        <dbReference type="Proteomes" id="UP000242754"/>
    </source>
</evidence>
<feature type="transmembrane region" description="Helical" evidence="2">
    <location>
        <begin position="91"/>
        <end position="113"/>
    </location>
</feature>
<evidence type="ECO:0000256" key="1">
    <source>
        <dbReference type="SAM" id="MobiDB-lite"/>
    </source>
</evidence>
<sequence length="367" mass="39036">MGRGGGGGSRGGGGSFGGSRGGGGRSFGGGMGRGGGSFGGGGGSFGGGGGFRFPRNIGSGGPIIRTGPIITGGPIFGGGGRGRRGGTGCGIGCGIIAIVFIVLAVIVALLFSFNSGPSTSGSSGNNDITKSTVVRDPLPKGSVNETGYYTDTIGWIGNPTKLTDGMKYFYQKTGVQPYLYLTDNINGSTTPSTDELKTFTNELYDKLFTDEAHLLLVFFEHDPGAYMDYYVTGTQAKTVIDTEAGNVLLDYIDKYYYGKLTDEVFFSNVFRDSADRIMTVTRSPWIIVLTILGVLLLLSLLYLWWSHAKKQKNLEAQQTEEMLKTPLDTFGNTEAEELAKKYDDETKTTADVTIKSEDESNKTEEKP</sequence>
<dbReference type="AlphaFoldDB" id="A0A143YAR3"/>
<evidence type="ECO:0008006" key="5">
    <source>
        <dbReference type="Google" id="ProtNLM"/>
    </source>
</evidence>
<accession>A0A143YAR3</accession>
<feature type="transmembrane region" description="Helical" evidence="2">
    <location>
        <begin position="285"/>
        <end position="305"/>
    </location>
</feature>
<name>A0A143YAR3_9LACT</name>
<gene>
    <name evidence="3" type="ORF">Tpal_737</name>
</gene>
<proteinExistence type="predicted"/>
<dbReference type="EMBL" id="FJNE01000002">
    <property type="protein sequence ID" value="CZQ86171.1"/>
    <property type="molecule type" value="Genomic_DNA"/>
</dbReference>
<keyword evidence="4" id="KW-1185">Reference proteome</keyword>
<feature type="region of interest" description="Disordered" evidence="1">
    <location>
        <begin position="341"/>
        <end position="367"/>
    </location>
</feature>
<feature type="compositionally biased region" description="Low complexity" evidence="1">
    <location>
        <begin position="117"/>
        <end position="126"/>
    </location>
</feature>
<evidence type="ECO:0000313" key="3">
    <source>
        <dbReference type="EMBL" id="CZQ86171.1"/>
    </source>
</evidence>
<protein>
    <recommendedName>
        <fullName evidence="5">TPM domain-containing protein</fullName>
    </recommendedName>
</protein>